<evidence type="ECO:0000313" key="2">
    <source>
        <dbReference type="EMBL" id="OAF59912.1"/>
    </source>
</evidence>
<dbReference type="VEuPathDB" id="FungiDB:GMDG_04595"/>
<dbReference type="RefSeq" id="XP_024325195.1">
    <property type="nucleotide sequence ID" value="XM_024466651.1"/>
</dbReference>
<reference evidence="2" key="1">
    <citation type="submission" date="2016-03" db="EMBL/GenBank/DDBJ databases">
        <title>Updated assembly of Pseudogymnoascus destructans, the fungus causing white-nose syndrome of bats.</title>
        <authorList>
            <person name="Palmer J.M."/>
            <person name="Drees K.P."/>
            <person name="Foster J.T."/>
            <person name="Lindner D.L."/>
        </authorList>
    </citation>
    <scope>NUCLEOTIDE SEQUENCE [LARGE SCALE GENOMIC DNA]</scope>
    <source>
        <strain evidence="2">20631-21</strain>
    </source>
</reference>
<feature type="compositionally biased region" description="Polar residues" evidence="1">
    <location>
        <begin position="104"/>
        <end position="113"/>
    </location>
</feature>
<evidence type="ECO:0000256" key="1">
    <source>
        <dbReference type="SAM" id="MobiDB-lite"/>
    </source>
</evidence>
<feature type="region of interest" description="Disordered" evidence="1">
    <location>
        <begin position="64"/>
        <end position="117"/>
    </location>
</feature>
<name>A0A177AES5_9PEZI</name>
<dbReference type="Proteomes" id="UP000077154">
    <property type="component" value="Unassembled WGS sequence"/>
</dbReference>
<sequence>MFSSSVRNVQPDYMDYSRPIATGPNDLRRSDGHGSGRAPPPATSYYPSSSITYVSNSVTSAYSPTSIMAPSDPMDRSEPIYSPNGYQKEPVSAPYGNGAAPNYGSYSNRTSPTREAGGRITPEYIITNYHGSTAVTDTALEASGRPLSGPPNTDRVHPQRRPSNRDEFDGPHQLLPRPPSGYLEQDRDLPHLPTNLVVQEQDIILTRVNERLSHCAFDFVAKYEFPIPIDSKMRPVERPEDREWTEWVYLLKRLATKRRIPARVLYNGQIKQFVTILENSLEMRHAARNQSRPLKDDRNILQLISAGIQVAKLLRDADSMCYLDQLYVATEKQIQERSHSSRYR</sequence>
<gene>
    <name evidence="2" type="ORF">VC83_03002</name>
</gene>
<feature type="region of interest" description="Disordered" evidence="1">
    <location>
        <begin position="141"/>
        <end position="186"/>
    </location>
</feature>
<dbReference type="GeneID" id="36286079"/>
<accession>A0A177AES5</accession>
<dbReference type="EMBL" id="KV441392">
    <property type="protein sequence ID" value="OAF59912.1"/>
    <property type="molecule type" value="Genomic_DNA"/>
</dbReference>
<proteinExistence type="predicted"/>
<feature type="region of interest" description="Disordered" evidence="1">
    <location>
        <begin position="1"/>
        <end position="49"/>
    </location>
</feature>
<protein>
    <submittedName>
        <fullName evidence="2">Uncharacterized protein</fullName>
    </submittedName>
</protein>
<dbReference type="AlphaFoldDB" id="A0A177AES5"/>
<dbReference type="OrthoDB" id="5369511at2759"/>
<dbReference type="eggNOG" id="ENOG502S4NJ">
    <property type="taxonomic scope" value="Eukaryota"/>
</dbReference>
<organism evidence="2">
    <name type="scientific">Pseudogymnoascus destructans</name>
    <dbReference type="NCBI Taxonomy" id="655981"/>
    <lineage>
        <taxon>Eukaryota</taxon>
        <taxon>Fungi</taxon>
        <taxon>Dikarya</taxon>
        <taxon>Ascomycota</taxon>
        <taxon>Pezizomycotina</taxon>
        <taxon>Leotiomycetes</taxon>
        <taxon>Thelebolales</taxon>
        <taxon>Thelebolaceae</taxon>
        <taxon>Pseudogymnoascus</taxon>
    </lineage>
</organism>